<dbReference type="InterPro" id="IPR001437">
    <property type="entry name" value="Tscrpt_elong_fac_GreA/B_C"/>
</dbReference>
<evidence type="ECO:0000313" key="13">
    <source>
        <dbReference type="Proteomes" id="UP000823638"/>
    </source>
</evidence>
<keyword evidence="5 8" id="KW-0804">Transcription</keyword>
<evidence type="ECO:0000256" key="8">
    <source>
        <dbReference type="HAMAP-Rule" id="MF_00105"/>
    </source>
</evidence>
<gene>
    <name evidence="8 12" type="primary">greA</name>
    <name evidence="12" type="ORF">IAA81_02955</name>
</gene>
<dbReference type="GO" id="GO:0003677">
    <property type="term" value="F:DNA binding"/>
    <property type="evidence" value="ECO:0007669"/>
    <property type="project" value="UniProtKB-UniRule"/>
</dbReference>
<dbReference type="NCBIfam" id="TIGR01462">
    <property type="entry name" value="greA"/>
    <property type="match status" value="1"/>
</dbReference>
<dbReference type="AlphaFoldDB" id="A0A9D9N1R2"/>
<comment type="caution">
    <text evidence="12">The sequence shown here is derived from an EMBL/GenBank/DDBJ whole genome shotgun (WGS) entry which is preliminary data.</text>
</comment>
<dbReference type="PROSITE" id="PS00829">
    <property type="entry name" value="GREAB_1"/>
    <property type="match status" value="1"/>
</dbReference>
<dbReference type="PANTHER" id="PTHR30437:SF4">
    <property type="entry name" value="TRANSCRIPTION ELONGATION FACTOR GREA"/>
    <property type="match status" value="1"/>
</dbReference>
<dbReference type="InterPro" id="IPR028624">
    <property type="entry name" value="Tscrpt_elong_fac_GreA/B"/>
</dbReference>
<evidence type="ECO:0000256" key="3">
    <source>
        <dbReference type="ARBA" id="ARBA00023015"/>
    </source>
</evidence>
<dbReference type="InterPro" id="IPR006359">
    <property type="entry name" value="Tscrpt_elong_fac_GreA"/>
</dbReference>
<accession>A0A9D9N1R2</accession>
<dbReference type="InterPro" id="IPR018151">
    <property type="entry name" value="TF_GreA/GreB_CS"/>
</dbReference>
<dbReference type="NCBIfam" id="NF011309">
    <property type="entry name" value="PRK14720.1"/>
    <property type="match status" value="1"/>
</dbReference>
<feature type="domain" description="Transcription elongation factor GreA/GreB N-terminal" evidence="11">
    <location>
        <begin position="807"/>
        <end position="874"/>
    </location>
</feature>
<evidence type="ECO:0000256" key="5">
    <source>
        <dbReference type="ARBA" id="ARBA00023163"/>
    </source>
</evidence>
<evidence type="ECO:0000256" key="7">
    <source>
        <dbReference type="ARBA" id="ARBA00030776"/>
    </source>
</evidence>
<evidence type="ECO:0000259" key="11">
    <source>
        <dbReference type="Pfam" id="PF03449"/>
    </source>
</evidence>
<dbReference type="GO" id="GO:0032784">
    <property type="term" value="P:regulation of DNA-templated transcription elongation"/>
    <property type="evidence" value="ECO:0007669"/>
    <property type="project" value="UniProtKB-UniRule"/>
</dbReference>
<dbReference type="Gene3D" id="3.10.50.30">
    <property type="entry name" value="Transcription elongation factor, GreA/GreB, C-terminal domain"/>
    <property type="match status" value="1"/>
</dbReference>
<dbReference type="Gene3D" id="1.10.287.180">
    <property type="entry name" value="Transcription elongation factor, GreA/GreB, N-terminal domain"/>
    <property type="match status" value="1"/>
</dbReference>
<organism evidence="12 13">
    <name type="scientific">Candidatus Gallitreponema excrementavium</name>
    <dbReference type="NCBI Taxonomy" id="2840840"/>
    <lineage>
        <taxon>Bacteria</taxon>
        <taxon>Pseudomonadati</taxon>
        <taxon>Spirochaetota</taxon>
        <taxon>Spirochaetia</taxon>
        <taxon>Spirochaetales</taxon>
        <taxon>Candidatus Gallitreponema</taxon>
    </lineage>
</organism>
<dbReference type="GO" id="GO:0070063">
    <property type="term" value="F:RNA polymerase binding"/>
    <property type="evidence" value="ECO:0007669"/>
    <property type="project" value="InterPro"/>
</dbReference>
<dbReference type="Pfam" id="PF03449">
    <property type="entry name" value="GreA_GreB_N"/>
    <property type="match status" value="1"/>
</dbReference>
<dbReference type="SUPFAM" id="SSF46557">
    <property type="entry name" value="GreA transcript cleavage protein, N-terminal domain"/>
    <property type="match status" value="1"/>
</dbReference>
<sequence>MSEALIKTVQDMLNEEKWTRATILDYSTKNFEALDELIDKVTEEHCIDEVKNICDEHLSVTKDSIIALYISGILSLKKQLIDDSAMVKLINIFSDKPNKGEIIEYICKSILKVYPDSKLALRKLVDYYNSTKEKDEEEVLDIWKKLVQVDYEEAEMAKHIAEKFEKDYNESHKDSDKQLAIEYYTKAMNRYIAKQMEENIDILWNKLVELRSDDIDFFYHLEKKIAKSTTKEKAAKLLTRLYDFYRKKIESIKGTEEEKNEEMYWDWCIEILKRALSYDENDAAARKSITECYEGKYKNHSQLQKCINSSDLKRNYRNVFEAIADFEKRIVFDKGNYVYHRTWGVGKITSADNNMVEIMFFPTVPGGQSRKQTMTLDMAVSSLQVLSKKHIWVIKSCCSAKSIADKIKDVQKPDEKGKKLPKPKDSPGTKWILKTIIQSFDNNCDMKKIKEELVPSILSPSEWTTWSTKARKILNTDSTFAVNPTNMDMYQVRQNLSTEEKLYNEFKAQKDFFARLKTLDNYVFPTEMLAKGRKPDLDSDYFTEMFEYFFGYQNNYTTANELTMASYLEIERILTDPDVRAMDLQNKYGFTNKFTQMFETIQDINELYSNMKNSELRKIFLQKIKALIPNWQQIYIDLFPVVLSQDIVTALEEDGCTDELVKLVEKVFDSYRDYRESAIWFFKNCRDKKWFKEVSVPYEKMLIILIRILDITYREMENHFNTVENRKINKQIQNLLFTDGLLEQYMMSKDEDTAKRLFTLVDDIKDLEPSIKLEMRSHIAEKFKGIKFFDSDEKNSGLQTSGPKGLVVTTKKYAEKKEELEQLKQDILSNTKDISTARELGDLKENAEYKAAKEREAQLNSAASKLQDEIDKAVLFDPSNVNTKMVSFGTRVHLKNEKSGEEEVYTILGPWESDPSNGIISYMAPFGKALINHKKGEKLDFEINENKNSYTILEIEKADF</sequence>
<keyword evidence="12" id="KW-0648">Protein biosynthesis</keyword>
<evidence type="ECO:0000313" key="12">
    <source>
        <dbReference type="EMBL" id="MBO8457172.1"/>
    </source>
</evidence>
<keyword evidence="4 8" id="KW-0238">DNA-binding</keyword>
<comment type="function">
    <text evidence="6 8 9">Necessary for efficient RNA polymerase transcription elongation past template-encoded arresting sites. The arresting sites in DNA have the property of trapping a certain fraction of elongating RNA polymerases that pass through, resulting in locked ternary complexes. Cleavage of the nascent transcript by cleavage factors such as GreA or GreB allows the resumption of elongation from the new 3'terminus. GreA releases sequences of 2 to 3 nucleotides.</text>
</comment>
<name>A0A9D9N1R2_9SPIR</name>
<protein>
    <recommendedName>
        <fullName evidence="2 8">Transcription elongation factor GreA</fullName>
    </recommendedName>
    <alternativeName>
        <fullName evidence="7 8">Transcript cleavage factor GreA</fullName>
    </alternativeName>
</protein>
<evidence type="ECO:0000256" key="2">
    <source>
        <dbReference type="ARBA" id="ARBA00013729"/>
    </source>
</evidence>
<dbReference type="GO" id="GO:0003746">
    <property type="term" value="F:translation elongation factor activity"/>
    <property type="evidence" value="ECO:0007669"/>
    <property type="project" value="UniProtKB-KW"/>
</dbReference>
<dbReference type="InterPro" id="IPR036953">
    <property type="entry name" value="GreA/GreB_C_sf"/>
</dbReference>
<comment type="similarity">
    <text evidence="1 8 9">Belongs to the GreA/GreB family.</text>
</comment>
<evidence type="ECO:0000256" key="4">
    <source>
        <dbReference type="ARBA" id="ARBA00023125"/>
    </source>
</evidence>
<evidence type="ECO:0000256" key="1">
    <source>
        <dbReference type="ARBA" id="ARBA00008213"/>
    </source>
</evidence>
<evidence type="ECO:0000256" key="6">
    <source>
        <dbReference type="ARBA" id="ARBA00024916"/>
    </source>
</evidence>
<proteinExistence type="inferred from homology"/>
<dbReference type="HAMAP" id="MF_00105">
    <property type="entry name" value="GreA_GreB"/>
    <property type="match status" value="1"/>
</dbReference>
<keyword evidence="12" id="KW-0251">Elongation factor</keyword>
<keyword evidence="3 8" id="KW-0805">Transcription regulation</keyword>
<feature type="coiled-coil region" evidence="8">
    <location>
        <begin position="806"/>
        <end position="869"/>
    </location>
</feature>
<dbReference type="InterPro" id="IPR022691">
    <property type="entry name" value="Tscrpt_elong_fac_GreA/B_N"/>
</dbReference>
<dbReference type="SUPFAM" id="SSF54534">
    <property type="entry name" value="FKBP-like"/>
    <property type="match status" value="1"/>
</dbReference>
<dbReference type="Proteomes" id="UP000823638">
    <property type="component" value="Unassembled WGS sequence"/>
</dbReference>
<dbReference type="InterPro" id="IPR023459">
    <property type="entry name" value="Tscrpt_elong_fac_GreA/B_fam"/>
</dbReference>
<dbReference type="PANTHER" id="PTHR30437">
    <property type="entry name" value="TRANSCRIPTION ELONGATION FACTOR GREA"/>
    <property type="match status" value="1"/>
</dbReference>
<dbReference type="EMBL" id="JADIMM010000037">
    <property type="protein sequence ID" value="MBO8457172.1"/>
    <property type="molecule type" value="Genomic_DNA"/>
</dbReference>
<dbReference type="GO" id="GO:0006354">
    <property type="term" value="P:DNA-templated transcription elongation"/>
    <property type="evidence" value="ECO:0007669"/>
    <property type="project" value="TreeGrafter"/>
</dbReference>
<evidence type="ECO:0000256" key="9">
    <source>
        <dbReference type="RuleBase" id="RU000556"/>
    </source>
</evidence>
<dbReference type="Pfam" id="PF01272">
    <property type="entry name" value="GreA_GreB"/>
    <property type="match status" value="1"/>
</dbReference>
<feature type="domain" description="Transcription elongation factor GreA/GreB C-terminal" evidence="10">
    <location>
        <begin position="883"/>
        <end position="956"/>
    </location>
</feature>
<keyword evidence="8" id="KW-0175">Coiled coil</keyword>
<dbReference type="InterPro" id="IPR036805">
    <property type="entry name" value="Tscrpt_elong_fac_GreA/B_N_sf"/>
</dbReference>
<evidence type="ECO:0000259" key="10">
    <source>
        <dbReference type="Pfam" id="PF01272"/>
    </source>
</evidence>
<reference evidence="12" key="1">
    <citation type="submission" date="2020-10" db="EMBL/GenBank/DDBJ databases">
        <authorList>
            <person name="Gilroy R."/>
        </authorList>
    </citation>
    <scope>NUCLEOTIDE SEQUENCE</scope>
    <source>
        <strain evidence="12">10532</strain>
    </source>
</reference>
<reference evidence="12" key="2">
    <citation type="journal article" date="2021" name="PeerJ">
        <title>Extensive microbial diversity within the chicken gut microbiome revealed by metagenomics and culture.</title>
        <authorList>
            <person name="Gilroy R."/>
            <person name="Ravi A."/>
            <person name="Getino M."/>
            <person name="Pursley I."/>
            <person name="Horton D.L."/>
            <person name="Alikhan N.F."/>
            <person name="Baker D."/>
            <person name="Gharbi K."/>
            <person name="Hall N."/>
            <person name="Watson M."/>
            <person name="Adriaenssens E.M."/>
            <person name="Foster-Nyarko E."/>
            <person name="Jarju S."/>
            <person name="Secka A."/>
            <person name="Antonio M."/>
            <person name="Oren A."/>
            <person name="Chaudhuri R.R."/>
            <person name="La Ragione R."/>
            <person name="Hildebrand F."/>
            <person name="Pallen M.J."/>
        </authorList>
    </citation>
    <scope>NUCLEOTIDE SEQUENCE</scope>
    <source>
        <strain evidence="12">10532</strain>
    </source>
</reference>